<dbReference type="HAMAP" id="MF_00244">
    <property type="entry name" value="NaMN_adenylyltr"/>
    <property type="match status" value="1"/>
</dbReference>
<protein>
    <recommendedName>
        <fullName evidence="10">Probable nicotinate-nucleotide adenylyltransferase</fullName>
        <ecNumber evidence="10">2.7.7.18</ecNumber>
    </recommendedName>
    <alternativeName>
        <fullName evidence="10">Deamido-NAD(+) diphosphorylase</fullName>
    </alternativeName>
    <alternativeName>
        <fullName evidence="10">Deamido-NAD(+) pyrophosphorylase</fullName>
    </alternativeName>
    <alternativeName>
        <fullName evidence="10">Nicotinate mononucleotide adenylyltransferase</fullName>
        <shortName evidence="10">NaMN adenylyltransferase</shortName>
    </alternativeName>
</protein>
<evidence type="ECO:0000256" key="8">
    <source>
        <dbReference type="ARBA" id="ARBA00023027"/>
    </source>
</evidence>
<dbReference type="InterPro" id="IPR005248">
    <property type="entry name" value="NadD/NMNAT"/>
</dbReference>
<comment type="caution">
    <text evidence="12">The sequence shown here is derived from an EMBL/GenBank/DDBJ whole genome shotgun (WGS) entry which is preliminary data.</text>
</comment>
<dbReference type="RefSeq" id="WP_191142194.1">
    <property type="nucleotide sequence ID" value="NZ_JACXAH010000014.1"/>
</dbReference>
<dbReference type="NCBIfam" id="TIGR00125">
    <property type="entry name" value="cyt_tran_rel"/>
    <property type="match status" value="1"/>
</dbReference>
<dbReference type="PANTHER" id="PTHR39321">
    <property type="entry name" value="NICOTINATE-NUCLEOTIDE ADENYLYLTRANSFERASE-RELATED"/>
    <property type="match status" value="1"/>
</dbReference>
<dbReference type="AlphaFoldDB" id="A0A926RUQ5"/>
<dbReference type="NCBIfam" id="NF000841">
    <property type="entry name" value="PRK00071.1-4"/>
    <property type="match status" value="1"/>
</dbReference>
<dbReference type="EC" id="2.7.7.18" evidence="10"/>
<comment type="similarity">
    <text evidence="10">Belongs to the NadD family.</text>
</comment>
<evidence type="ECO:0000256" key="5">
    <source>
        <dbReference type="ARBA" id="ARBA00022695"/>
    </source>
</evidence>
<dbReference type="CDD" id="cd02165">
    <property type="entry name" value="NMNAT"/>
    <property type="match status" value="1"/>
</dbReference>
<dbReference type="SUPFAM" id="SSF52374">
    <property type="entry name" value="Nucleotidylyl transferase"/>
    <property type="match status" value="1"/>
</dbReference>
<dbReference type="PANTHER" id="PTHR39321:SF3">
    <property type="entry name" value="PHOSPHOPANTETHEINE ADENYLYLTRANSFERASE"/>
    <property type="match status" value="1"/>
</dbReference>
<evidence type="ECO:0000256" key="1">
    <source>
        <dbReference type="ARBA" id="ARBA00002324"/>
    </source>
</evidence>
<name>A0A926RUQ5_9BACL</name>
<evidence type="ECO:0000256" key="4">
    <source>
        <dbReference type="ARBA" id="ARBA00022679"/>
    </source>
</evidence>
<keyword evidence="6 10" id="KW-0547">Nucleotide-binding</keyword>
<dbReference type="GO" id="GO:0009435">
    <property type="term" value="P:NAD+ biosynthetic process"/>
    <property type="evidence" value="ECO:0007669"/>
    <property type="project" value="UniProtKB-UniRule"/>
</dbReference>
<keyword evidence="5 10" id="KW-0548">Nucleotidyltransferase</keyword>
<dbReference type="GO" id="GO:0005524">
    <property type="term" value="F:ATP binding"/>
    <property type="evidence" value="ECO:0007669"/>
    <property type="project" value="UniProtKB-KW"/>
</dbReference>
<organism evidence="12 13">
    <name type="scientific">Polycladospora coralii</name>
    <dbReference type="NCBI Taxonomy" id="2771432"/>
    <lineage>
        <taxon>Bacteria</taxon>
        <taxon>Bacillati</taxon>
        <taxon>Bacillota</taxon>
        <taxon>Bacilli</taxon>
        <taxon>Bacillales</taxon>
        <taxon>Thermoactinomycetaceae</taxon>
        <taxon>Polycladospora</taxon>
    </lineage>
</organism>
<evidence type="ECO:0000313" key="12">
    <source>
        <dbReference type="EMBL" id="MBD1372872.1"/>
    </source>
</evidence>
<gene>
    <name evidence="10" type="primary">nadD</name>
    <name evidence="12" type="ORF">IC620_10940</name>
</gene>
<keyword evidence="8 10" id="KW-0520">NAD</keyword>
<dbReference type="GO" id="GO:0004515">
    <property type="term" value="F:nicotinate-nucleotide adenylyltransferase activity"/>
    <property type="evidence" value="ECO:0007669"/>
    <property type="project" value="UniProtKB-UniRule"/>
</dbReference>
<evidence type="ECO:0000256" key="10">
    <source>
        <dbReference type="HAMAP-Rule" id="MF_00244"/>
    </source>
</evidence>
<evidence type="ECO:0000259" key="11">
    <source>
        <dbReference type="Pfam" id="PF01467"/>
    </source>
</evidence>
<evidence type="ECO:0000313" key="13">
    <source>
        <dbReference type="Proteomes" id="UP000661691"/>
    </source>
</evidence>
<evidence type="ECO:0000256" key="6">
    <source>
        <dbReference type="ARBA" id="ARBA00022741"/>
    </source>
</evidence>
<dbReference type="NCBIfam" id="NF000840">
    <property type="entry name" value="PRK00071.1-3"/>
    <property type="match status" value="1"/>
</dbReference>
<dbReference type="Proteomes" id="UP000661691">
    <property type="component" value="Unassembled WGS sequence"/>
</dbReference>
<evidence type="ECO:0000256" key="3">
    <source>
        <dbReference type="ARBA" id="ARBA00022642"/>
    </source>
</evidence>
<accession>A0A926RUQ5</accession>
<evidence type="ECO:0000256" key="7">
    <source>
        <dbReference type="ARBA" id="ARBA00022840"/>
    </source>
</evidence>
<feature type="domain" description="Cytidyltransferase-like" evidence="11">
    <location>
        <begin position="5"/>
        <end position="166"/>
    </location>
</feature>
<comment type="catalytic activity">
    <reaction evidence="9 10">
        <text>nicotinate beta-D-ribonucleotide + ATP + H(+) = deamido-NAD(+) + diphosphate</text>
        <dbReference type="Rhea" id="RHEA:22860"/>
        <dbReference type="ChEBI" id="CHEBI:15378"/>
        <dbReference type="ChEBI" id="CHEBI:30616"/>
        <dbReference type="ChEBI" id="CHEBI:33019"/>
        <dbReference type="ChEBI" id="CHEBI:57502"/>
        <dbReference type="ChEBI" id="CHEBI:58437"/>
        <dbReference type="EC" id="2.7.7.18"/>
    </reaction>
</comment>
<dbReference type="Gene3D" id="3.40.50.620">
    <property type="entry name" value="HUPs"/>
    <property type="match status" value="1"/>
</dbReference>
<keyword evidence="3 10" id="KW-0662">Pyridine nucleotide biosynthesis</keyword>
<reference evidence="12" key="1">
    <citation type="submission" date="2020-09" db="EMBL/GenBank/DDBJ databases">
        <title>A novel bacterium of genus Hazenella, isolated from South China Sea.</title>
        <authorList>
            <person name="Huang H."/>
            <person name="Mo K."/>
            <person name="Hu Y."/>
        </authorList>
    </citation>
    <scope>NUCLEOTIDE SEQUENCE</scope>
    <source>
        <strain evidence="12">IB182357</strain>
    </source>
</reference>
<keyword evidence="7 10" id="KW-0067">ATP-binding</keyword>
<keyword evidence="4 10" id="KW-0808">Transferase</keyword>
<comment type="pathway">
    <text evidence="2 10">Cofactor biosynthesis; NAD(+) biosynthesis; deamido-NAD(+) from nicotinate D-ribonucleotide: step 1/1.</text>
</comment>
<dbReference type="Pfam" id="PF01467">
    <property type="entry name" value="CTP_transf_like"/>
    <property type="match status" value="1"/>
</dbReference>
<evidence type="ECO:0000256" key="2">
    <source>
        <dbReference type="ARBA" id="ARBA00005019"/>
    </source>
</evidence>
<dbReference type="InterPro" id="IPR014729">
    <property type="entry name" value="Rossmann-like_a/b/a_fold"/>
</dbReference>
<comment type="function">
    <text evidence="1 10">Catalyzes the reversible adenylation of nicotinate mononucleotide (NaMN) to nicotinic acid adenine dinucleotide (NaAD).</text>
</comment>
<keyword evidence="13" id="KW-1185">Reference proteome</keyword>
<dbReference type="EMBL" id="JACXAH010000014">
    <property type="protein sequence ID" value="MBD1372872.1"/>
    <property type="molecule type" value="Genomic_DNA"/>
</dbReference>
<sequence>MRIGIFGGTFDPIHIGHLLLAEQAMTYGQLDEVWFIPAGEPPHKRDKQITNAHHRFNMLELALADHPRFKCLRIELERIGPSYTVDTVVQLGVQHPNVQFFLLIGADMVKDLPNWYKIKKTLQFVQVIALGRPGYAIEALPSFIQDKVHFIPDAIEMNVSSSWIRKKINQHQTTRYLIPERSYQYLKENHLYEPRHTQASDEK</sequence>
<proteinExistence type="inferred from homology"/>
<dbReference type="NCBIfam" id="TIGR00482">
    <property type="entry name" value="nicotinate (nicotinamide) nucleotide adenylyltransferase"/>
    <property type="match status" value="1"/>
</dbReference>
<dbReference type="InterPro" id="IPR004821">
    <property type="entry name" value="Cyt_trans-like"/>
</dbReference>
<evidence type="ECO:0000256" key="9">
    <source>
        <dbReference type="ARBA" id="ARBA00048721"/>
    </source>
</evidence>